<dbReference type="Proteomes" id="UP000251186">
    <property type="component" value="Unassembled WGS sequence"/>
</dbReference>
<dbReference type="Gene3D" id="2.120.10.30">
    <property type="entry name" value="TolB, C-terminal domain"/>
    <property type="match status" value="1"/>
</dbReference>
<sequence>MRPSLARSLTACAALALLAACATHEVDYQGEGAGLVGPGAPVTAVLETPSVGTAGQDAADDPAVWASANPVTIMGRQTPGFVAGTDKKSGLYIYGLDGKILQFLPEGLLNNVDVVEGLSVGGRPQVVLGASDRTPGKTGIALYTFDPAGTGQNGVRYWGAVATDVVEPYGFCFARRGAEVHAILVGHEGELRQFVLGVDAAGQPTARLVRTAEIGTISEGCAADEATDALYINEENVGLWRYGLNPASGAARTLIQPIAKDILVADAEGLTTITDASGRYLIASSQGDSTFPVWRIDGPAPEYKGRFKIVDGSVDGVTGTDGLAAASGQVGPFPDGLVVIQDDVNDIGTQNFKYVDWRDIRRALGL</sequence>
<reference evidence="3 4" key="1">
    <citation type="submission" date="2018-06" db="EMBL/GenBank/DDBJ databases">
        <authorList>
            <consortium name="Pathogen Informatics"/>
            <person name="Doyle S."/>
        </authorList>
    </citation>
    <scope>NUCLEOTIDE SEQUENCE [LARGE SCALE GENOMIC DNA]</scope>
    <source>
        <strain evidence="3 4">NCTC11166</strain>
    </source>
</reference>
<dbReference type="SUPFAM" id="SSF50956">
    <property type="entry name" value="Thermostable phytase (3-phytase)"/>
    <property type="match status" value="1"/>
</dbReference>
<dbReference type="Pfam" id="PF02333">
    <property type="entry name" value="Phytase"/>
    <property type="match status" value="1"/>
</dbReference>
<protein>
    <submittedName>
        <fullName evidence="3">3-phytase</fullName>
        <ecNumber evidence="3">3.1.3.8</ecNumber>
    </submittedName>
</protein>
<dbReference type="InterPro" id="IPR011042">
    <property type="entry name" value="6-blade_b-propeller_TolB-like"/>
</dbReference>
<dbReference type="RefSeq" id="WP_112863372.1">
    <property type="nucleotide sequence ID" value="NZ_UAQP01000014.1"/>
</dbReference>
<dbReference type="AlphaFoldDB" id="A0A2X1BGE4"/>
<accession>A0A2X1BGE4</accession>
<evidence type="ECO:0000313" key="4">
    <source>
        <dbReference type="Proteomes" id="UP000251186"/>
    </source>
</evidence>
<feature type="signal peptide" evidence="1">
    <location>
        <begin position="1"/>
        <end position="22"/>
    </location>
</feature>
<keyword evidence="3" id="KW-0378">Hydrolase</keyword>
<dbReference type="EMBL" id="UAQP01000014">
    <property type="protein sequence ID" value="SPU55448.1"/>
    <property type="molecule type" value="Genomic_DNA"/>
</dbReference>
<dbReference type="EC" id="3.1.3.8" evidence="3"/>
<keyword evidence="1" id="KW-0732">Signal</keyword>
<dbReference type="PROSITE" id="PS51257">
    <property type="entry name" value="PROKAR_LIPOPROTEIN"/>
    <property type="match status" value="1"/>
</dbReference>
<proteinExistence type="predicted"/>
<feature type="domain" description="BPP" evidence="2">
    <location>
        <begin position="32"/>
        <end position="364"/>
    </location>
</feature>
<evidence type="ECO:0000313" key="3">
    <source>
        <dbReference type="EMBL" id="SPU55448.1"/>
    </source>
</evidence>
<gene>
    <name evidence="3" type="primary">phyC</name>
    <name evidence="3" type="ORF">NCTC11166_02845</name>
</gene>
<evidence type="ECO:0000256" key="1">
    <source>
        <dbReference type="SAM" id="SignalP"/>
    </source>
</evidence>
<evidence type="ECO:0000259" key="2">
    <source>
        <dbReference type="PROSITE" id="PS51662"/>
    </source>
</evidence>
<organism evidence="3 4">
    <name type="scientific">Brevundimonas vesicularis</name>
    <name type="common">Pseudomonas vesicularis</name>
    <dbReference type="NCBI Taxonomy" id="41276"/>
    <lineage>
        <taxon>Bacteria</taxon>
        <taxon>Pseudomonadati</taxon>
        <taxon>Pseudomonadota</taxon>
        <taxon>Alphaproteobacteria</taxon>
        <taxon>Caulobacterales</taxon>
        <taxon>Caulobacteraceae</taxon>
        <taxon>Brevundimonas</taxon>
    </lineage>
</organism>
<feature type="chain" id="PRO_5015992121" evidence="1">
    <location>
        <begin position="23"/>
        <end position="366"/>
    </location>
</feature>
<name>A0A2X1BGE4_BREVE</name>
<dbReference type="PROSITE" id="PS51662">
    <property type="entry name" value="BP_PHYTASE"/>
    <property type="match status" value="1"/>
</dbReference>
<dbReference type="InterPro" id="IPR003431">
    <property type="entry name" value="B-propeller_Phytase"/>
</dbReference>
<dbReference type="GO" id="GO:0016158">
    <property type="term" value="F:inositol hexakisphosphate 3-phosphatase activity"/>
    <property type="evidence" value="ECO:0007669"/>
    <property type="project" value="UniProtKB-EC"/>
</dbReference>